<gene>
    <name evidence="2" type="ORF">I8751_14225</name>
</gene>
<keyword evidence="3" id="KW-1185">Reference proteome</keyword>
<sequence length="90" mass="9961">MRTDAPGIADTEVLNRAQGDERILLTFDKDFGKLAFRSHLPATCGIILFRIKAPSGIVVAQKVAIAIASRPDWAGHFSVVEDERIRMRVL</sequence>
<dbReference type="EMBL" id="JAECZB010000035">
    <property type="protein sequence ID" value="MBH8553506.1"/>
    <property type="molecule type" value="Genomic_DNA"/>
</dbReference>
<evidence type="ECO:0000259" key="1">
    <source>
        <dbReference type="Pfam" id="PF18480"/>
    </source>
</evidence>
<organism evidence="2 3">
    <name type="scientific">Atlanticothrix silvestris CENA357</name>
    <dbReference type="NCBI Taxonomy" id="1725252"/>
    <lineage>
        <taxon>Bacteria</taxon>
        <taxon>Bacillati</taxon>
        <taxon>Cyanobacteriota</taxon>
        <taxon>Cyanophyceae</taxon>
        <taxon>Nostocales</taxon>
        <taxon>Nodulariaceae</taxon>
        <taxon>Atlanticothrix</taxon>
        <taxon>Atlanticothrix silvestris</taxon>
    </lineage>
</organism>
<protein>
    <submittedName>
        <fullName evidence="2">DUF5615 family PIN-like protein</fullName>
    </submittedName>
</protein>
<proteinExistence type="predicted"/>
<name>A0A8J7HJ40_9CYAN</name>
<accession>A0A8J7HJ40</accession>
<comment type="caution">
    <text evidence="2">The sequence shown here is derived from an EMBL/GenBank/DDBJ whole genome shotgun (WGS) entry which is preliminary data.</text>
</comment>
<evidence type="ECO:0000313" key="2">
    <source>
        <dbReference type="EMBL" id="MBH8553506.1"/>
    </source>
</evidence>
<dbReference type="Proteomes" id="UP000599391">
    <property type="component" value="Unassembled WGS sequence"/>
</dbReference>
<dbReference type="AlphaFoldDB" id="A0A8J7HJ40"/>
<dbReference type="Pfam" id="PF18480">
    <property type="entry name" value="DUF5615"/>
    <property type="match status" value="1"/>
</dbReference>
<feature type="domain" description="DUF5615" evidence="1">
    <location>
        <begin position="4"/>
        <end position="82"/>
    </location>
</feature>
<dbReference type="RefSeq" id="WP_214439842.1">
    <property type="nucleotide sequence ID" value="NZ_JAECZB010000035.1"/>
</dbReference>
<evidence type="ECO:0000313" key="3">
    <source>
        <dbReference type="Proteomes" id="UP000599391"/>
    </source>
</evidence>
<dbReference type="InterPro" id="IPR041049">
    <property type="entry name" value="DUF5615"/>
</dbReference>
<reference evidence="2 3" key="1">
    <citation type="journal article" date="2021" name="Int. J. Syst. Evol. Microbiol.">
        <title>Amazonocrinis nigriterrae gen. nov., sp. nov., Atlanticothrix silvestris gen. nov., sp. nov. and Dendronalium phyllosphericum gen. nov., sp. nov., nostocacean cyanobacteria from Brazilian environments.</title>
        <authorList>
            <person name="Alvarenga D.O."/>
            <person name="Andreote A.P.D."/>
            <person name="Branco L.H.Z."/>
            <person name="Delbaje E."/>
            <person name="Cruz R.B."/>
            <person name="Varani A.M."/>
            <person name="Fiore M.F."/>
        </authorList>
    </citation>
    <scope>NUCLEOTIDE SEQUENCE [LARGE SCALE GENOMIC DNA]</scope>
    <source>
        <strain evidence="2 3">CENA357</strain>
    </source>
</reference>